<dbReference type="Proteomes" id="UP001218188">
    <property type="component" value="Unassembled WGS sequence"/>
</dbReference>
<accession>A0AAD6SJG5</accession>
<feature type="domain" description="Carboxylesterase type B" evidence="2">
    <location>
        <begin position="29"/>
        <end position="355"/>
    </location>
</feature>
<dbReference type="GO" id="GO:0016787">
    <property type="term" value="F:hydrolase activity"/>
    <property type="evidence" value="ECO:0007669"/>
    <property type="project" value="UniProtKB-KW"/>
</dbReference>
<dbReference type="InterPro" id="IPR002018">
    <property type="entry name" value="CarbesteraseB"/>
</dbReference>
<dbReference type="Gene3D" id="3.40.50.1820">
    <property type="entry name" value="alpha/beta hydrolase"/>
    <property type="match status" value="2"/>
</dbReference>
<dbReference type="AlphaFoldDB" id="A0AAD6SJG5"/>
<gene>
    <name evidence="3" type="ORF">C8F04DRAFT_1124759</name>
</gene>
<dbReference type="Pfam" id="PF00135">
    <property type="entry name" value="COesterase"/>
    <property type="match status" value="1"/>
</dbReference>
<keyword evidence="1" id="KW-0732">Signal</keyword>
<organism evidence="3 4">
    <name type="scientific">Mycena alexandri</name>
    <dbReference type="NCBI Taxonomy" id="1745969"/>
    <lineage>
        <taxon>Eukaryota</taxon>
        <taxon>Fungi</taxon>
        <taxon>Dikarya</taxon>
        <taxon>Basidiomycota</taxon>
        <taxon>Agaricomycotina</taxon>
        <taxon>Agaricomycetes</taxon>
        <taxon>Agaricomycetidae</taxon>
        <taxon>Agaricales</taxon>
        <taxon>Marasmiineae</taxon>
        <taxon>Mycenaceae</taxon>
        <taxon>Mycena</taxon>
    </lineage>
</organism>
<evidence type="ECO:0000313" key="4">
    <source>
        <dbReference type="Proteomes" id="UP001218188"/>
    </source>
</evidence>
<evidence type="ECO:0000256" key="1">
    <source>
        <dbReference type="SAM" id="SignalP"/>
    </source>
</evidence>
<dbReference type="PANTHER" id="PTHR11559">
    <property type="entry name" value="CARBOXYLESTERASE"/>
    <property type="match status" value="1"/>
</dbReference>
<feature type="signal peptide" evidence="1">
    <location>
        <begin position="1"/>
        <end position="21"/>
    </location>
</feature>
<keyword evidence="3" id="KW-0378">Hydrolase</keyword>
<reference evidence="3" key="1">
    <citation type="submission" date="2023-03" db="EMBL/GenBank/DDBJ databases">
        <title>Massive genome expansion in bonnet fungi (Mycena s.s.) driven by repeated elements and novel gene families across ecological guilds.</title>
        <authorList>
            <consortium name="Lawrence Berkeley National Laboratory"/>
            <person name="Harder C.B."/>
            <person name="Miyauchi S."/>
            <person name="Viragh M."/>
            <person name="Kuo A."/>
            <person name="Thoen E."/>
            <person name="Andreopoulos B."/>
            <person name="Lu D."/>
            <person name="Skrede I."/>
            <person name="Drula E."/>
            <person name="Henrissat B."/>
            <person name="Morin E."/>
            <person name="Kohler A."/>
            <person name="Barry K."/>
            <person name="LaButti K."/>
            <person name="Morin E."/>
            <person name="Salamov A."/>
            <person name="Lipzen A."/>
            <person name="Mereny Z."/>
            <person name="Hegedus B."/>
            <person name="Baldrian P."/>
            <person name="Stursova M."/>
            <person name="Weitz H."/>
            <person name="Taylor A."/>
            <person name="Grigoriev I.V."/>
            <person name="Nagy L.G."/>
            <person name="Martin F."/>
            <person name="Kauserud H."/>
        </authorList>
    </citation>
    <scope>NUCLEOTIDE SEQUENCE</scope>
    <source>
        <strain evidence="3">CBHHK200</strain>
    </source>
</reference>
<name>A0AAD6SJG5_9AGAR</name>
<protein>
    <submittedName>
        <fullName evidence="3">Alpha/Beta hydrolase protein</fullName>
    </submittedName>
</protein>
<comment type="caution">
    <text evidence="3">The sequence shown here is derived from an EMBL/GenBank/DDBJ whole genome shotgun (WGS) entry which is preliminary data.</text>
</comment>
<dbReference type="SUPFAM" id="SSF53474">
    <property type="entry name" value="alpha/beta-Hydrolases"/>
    <property type="match status" value="1"/>
</dbReference>
<dbReference type="InterPro" id="IPR050309">
    <property type="entry name" value="Type-B_Carboxylest/Lipase"/>
</dbReference>
<dbReference type="InterPro" id="IPR029058">
    <property type="entry name" value="AB_hydrolase_fold"/>
</dbReference>
<feature type="chain" id="PRO_5042054626" evidence="1">
    <location>
        <begin position="22"/>
        <end position="492"/>
    </location>
</feature>
<evidence type="ECO:0000259" key="2">
    <source>
        <dbReference type="Pfam" id="PF00135"/>
    </source>
</evidence>
<dbReference type="EMBL" id="JARJCM010000135">
    <property type="protein sequence ID" value="KAJ7026637.1"/>
    <property type="molecule type" value="Genomic_DNA"/>
</dbReference>
<proteinExistence type="predicted"/>
<keyword evidence="4" id="KW-1185">Reference proteome</keyword>
<sequence>MRIYNHWHLSILALAIHFSRAAPVDAGREITTKSGILHGVIDPSSPAVLQFLGVPFALPPTGGRRWLPPISFNDSSVSINTTAFGPSCPQIPLSTQLTPNVFSAKGGNRTEFFPVEEFSEDCLSLNVWTPVPKKGTNLPVLVWFFGGAFLQGGANSLYFNPTSWVQRTRGHIVVSVNYRVNIFGFPNAPGLEEQNLGLLDQRAALEWVRTNIGAFGGDPGRIVAWGESSGAIAVDFLHFVLPADPIVHGSIMESGTALVPAKISLSNDTAQVNFPQVAALLGCAPGPSQVDCLRGVSWQDIEALLGANLTIPNFLPIPDERVVFADYTARYAAGAVARVPALIGTNQHELNAVIAHAPGVNINDTLANLTFLCTAAATSRLREAQGLTTFRYRYDGDFGNISPTNFSGAYHASELPLIFGTAGLFHGPSTAYEDAVSIKLQDLWLDFARDPQQGLQNARWESFEAGGAVLLGDSDTPLKAITAQDLDGSCPL</sequence>
<evidence type="ECO:0000313" key="3">
    <source>
        <dbReference type="EMBL" id="KAJ7026637.1"/>
    </source>
</evidence>